<protein>
    <submittedName>
        <fullName evidence="1">Uncharacterized protein</fullName>
    </submittedName>
</protein>
<dbReference type="AlphaFoldDB" id="A0A9W9ULI3"/>
<accession>A0A9W9ULI3</accession>
<sequence>MTSTINTPILPRILDRTTSWIQINLKCPTAIVISEITYYQDGISFSRVFQGSTNTSSVSFSLCLYFDQIDNIRSYNSVFVYLPPHLPEPYSIEVFFNKDYSATVTLLRR</sequence>
<organism evidence="1 2">
    <name type="scientific">Penicillium brevicompactum</name>
    <dbReference type="NCBI Taxonomy" id="5074"/>
    <lineage>
        <taxon>Eukaryota</taxon>
        <taxon>Fungi</taxon>
        <taxon>Dikarya</taxon>
        <taxon>Ascomycota</taxon>
        <taxon>Pezizomycotina</taxon>
        <taxon>Eurotiomycetes</taxon>
        <taxon>Eurotiomycetidae</taxon>
        <taxon>Eurotiales</taxon>
        <taxon>Aspergillaceae</taxon>
        <taxon>Penicillium</taxon>
    </lineage>
</organism>
<reference evidence="1" key="1">
    <citation type="submission" date="2022-12" db="EMBL/GenBank/DDBJ databases">
        <authorList>
            <person name="Petersen C."/>
        </authorList>
    </citation>
    <scope>NUCLEOTIDE SEQUENCE</scope>
    <source>
        <strain evidence="1">IBT 35673</strain>
    </source>
</reference>
<gene>
    <name evidence="1" type="ORF">N7452_004242</name>
</gene>
<name>A0A9W9ULI3_PENBR</name>
<proteinExistence type="predicted"/>
<dbReference type="EMBL" id="JAPZBQ010000002">
    <property type="protein sequence ID" value="KAJ5346238.1"/>
    <property type="molecule type" value="Genomic_DNA"/>
</dbReference>
<reference evidence="1" key="2">
    <citation type="journal article" date="2023" name="IMA Fungus">
        <title>Comparative genomic study of the Penicillium genus elucidates a diverse pangenome and 15 lateral gene transfer events.</title>
        <authorList>
            <person name="Petersen C."/>
            <person name="Sorensen T."/>
            <person name="Nielsen M.R."/>
            <person name="Sondergaard T.E."/>
            <person name="Sorensen J.L."/>
            <person name="Fitzpatrick D.A."/>
            <person name="Frisvad J.C."/>
            <person name="Nielsen K.L."/>
        </authorList>
    </citation>
    <scope>NUCLEOTIDE SEQUENCE</scope>
    <source>
        <strain evidence="1">IBT 35673</strain>
    </source>
</reference>
<comment type="caution">
    <text evidence="1">The sequence shown here is derived from an EMBL/GenBank/DDBJ whole genome shotgun (WGS) entry which is preliminary data.</text>
</comment>
<dbReference type="Proteomes" id="UP001147695">
    <property type="component" value="Unassembled WGS sequence"/>
</dbReference>
<evidence type="ECO:0000313" key="1">
    <source>
        <dbReference type="EMBL" id="KAJ5346238.1"/>
    </source>
</evidence>
<evidence type="ECO:0000313" key="2">
    <source>
        <dbReference type="Proteomes" id="UP001147695"/>
    </source>
</evidence>